<evidence type="ECO:0000313" key="1">
    <source>
        <dbReference type="EMBL" id="SOZ75354.1"/>
    </source>
</evidence>
<reference evidence="2 3" key="1">
    <citation type="submission" date="2018-01" db="EMBL/GenBank/DDBJ databases">
        <authorList>
            <person name="Gaut B.S."/>
            <person name="Morton B.R."/>
            <person name="Clegg M.T."/>
            <person name="Duvall M.R."/>
        </authorList>
    </citation>
    <scope>NUCLEOTIDE SEQUENCE [LARGE SCALE GENOMIC DNA]</scope>
    <source>
        <strain evidence="2">Cupriavidus taiwanensis STM 8555</strain>
        <plasmid evidence="2">I</plasmid>
    </source>
</reference>
<sequence>MIYDFRIGRGAQYPIAFLGGTSEDGKERCWQGMLVKIASKDSEAVVNALIKHAGKLPQEQYKSLTWDRGTEMAGYKRFTVATDI</sequence>
<proteinExistence type="predicted"/>
<keyword evidence="2" id="KW-0614">Plasmid</keyword>
<name>A0A375FKD0_9BURK</name>
<evidence type="ECO:0000313" key="3">
    <source>
        <dbReference type="Proteomes" id="UP000256952"/>
    </source>
</evidence>
<reference evidence="1" key="2">
    <citation type="submission" date="2018-01" db="EMBL/GenBank/DDBJ databases">
        <authorList>
            <person name="Clerissi C."/>
        </authorList>
    </citation>
    <scope>NUCLEOTIDE SEQUENCE</scope>
    <source>
        <strain evidence="1">Cupriavidus taiwanensis STM 8556</strain>
    </source>
</reference>
<evidence type="ECO:0000313" key="2">
    <source>
        <dbReference type="EMBL" id="SPD49063.1"/>
    </source>
</evidence>
<protein>
    <submittedName>
        <fullName evidence="1">Uncharacterized protein</fullName>
    </submittedName>
</protein>
<dbReference type="EMBL" id="OFTH01000054">
    <property type="protein sequence ID" value="SOZ75354.1"/>
    <property type="molecule type" value="Genomic_DNA"/>
</dbReference>
<accession>A0A375FKD0</accession>
<dbReference type="AlphaFoldDB" id="A0A375FKD0"/>
<organism evidence="1 3">
    <name type="scientific">Cupriavidus taiwanensis</name>
    <dbReference type="NCBI Taxonomy" id="164546"/>
    <lineage>
        <taxon>Bacteria</taxon>
        <taxon>Pseudomonadati</taxon>
        <taxon>Pseudomonadota</taxon>
        <taxon>Betaproteobacteria</taxon>
        <taxon>Burkholderiales</taxon>
        <taxon>Burkholderiaceae</taxon>
        <taxon>Cupriavidus</taxon>
    </lineage>
</organism>
<geneLocation type="plasmid" evidence="2">
    <name>I</name>
</geneLocation>
<dbReference type="Proteomes" id="UP000256952">
    <property type="component" value="Unassembled WGS sequence"/>
</dbReference>
<dbReference type="EMBL" id="LT984809">
    <property type="protein sequence ID" value="SPD49063.1"/>
    <property type="molecule type" value="Genomic_DNA"/>
</dbReference>
<gene>
    <name evidence="2" type="ORF">CBM2612_P0408</name>
    <name evidence="1" type="ORF">CBM2613_U30021</name>
</gene>